<feature type="transmembrane region" description="Helical" evidence="1">
    <location>
        <begin position="65"/>
        <end position="83"/>
    </location>
</feature>
<evidence type="ECO:0000313" key="2">
    <source>
        <dbReference type="EMBL" id="KXZ65366.1"/>
    </source>
</evidence>
<accession>A0A150HL18</accession>
<proteinExistence type="predicted"/>
<dbReference type="Proteomes" id="UP000075680">
    <property type="component" value="Unassembled WGS sequence"/>
</dbReference>
<keyword evidence="1" id="KW-0812">Transmembrane</keyword>
<dbReference type="PATRIC" id="fig|52133.18.peg.2907"/>
<gene>
    <name evidence="2" type="ORF">AVENLUH5627_02833</name>
</gene>
<dbReference type="AlphaFoldDB" id="A0A150HL18"/>
<sequence length="194" mass="22440">MTAKTLYAYTLQPVPYEVSEVEQRQAQLMIWRSTNKFSRKTWMIMIALVALSLIGAGLIKYYSTYSTVICWVVIISVALFYLVKRFGLEWYVKRKMNEFPVQEIKGIRLGVQPHGIVMRQKVGLQEGTATIGWKDIYEWYSSPDFILVNFKVKTPKGEEQQGAYILPKRMDSKNFSFNTVRKHLNEVVGAPKSI</sequence>
<feature type="transmembrane region" description="Helical" evidence="1">
    <location>
        <begin position="41"/>
        <end position="59"/>
    </location>
</feature>
<dbReference type="GeneID" id="58193350"/>
<reference evidence="2 3" key="1">
    <citation type="journal article" date="2016" name="Sci. Rep.">
        <title>Genomic and phenotypic characterization of the species Acinetobacter venetianus.</title>
        <authorList>
            <person name="Fondi M."/>
            <person name="Maida I."/>
            <person name="Perrin E."/>
            <person name="Orlandini V."/>
            <person name="La Torre L."/>
            <person name="Bosi E."/>
            <person name="Negroni A."/>
            <person name="Zanaroli G."/>
            <person name="Fava F."/>
            <person name="Decorosi F."/>
            <person name="Giovannetti L."/>
            <person name="Viti C."/>
            <person name="Vaneechoutte M."/>
            <person name="Dijkshoorn L."/>
            <person name="Fani R."/>
        </authorList>
    </citation>
    <scope>NUCLEOTIDE SEQUENCE [LARGE SCALE GENOMIC DNA]</scope>
    <source>
        <strain evidence="2 3">LUH5627</strain>
    </source>
</reference>
<evidence type="ECO:0000256" key="1">
    <source>
        <dbReference type="SAM" id="Phobius"/>
    </source>
</evidence>
<comment type="caution">
    <text evidence="2">The sequence shown here is derived from an EMBL/GenBank/DDBJ whole genome shotgun (WGS) entry which is preliminary data.</text>
</comment>
<organism evidence="2 3">
    <name type="scientific">Acinetobacter venetianus</name>
    <dbReference type="NCBI Taxonomy" id="52133"/>
    <lineage>
        <taxon>Bacteria</taxon>
        <taxon>Pseudomonadati</taxon>
        <taxon>Pseudomonadota</taxon>
        <taxon>Gammaproteobacteria</taxon>
        <taxon>Moraxellales</taxon>
        <taxon>Moraxellaceae</taxon>
        <taxon>Acinetobacter</taxon>
    </lineage>
</organism>
<protein>
    <submittedName>
        <fullName evidence="2">Uncharacterized protein</fullName>
    </submittedName>
</protein>
<keyword evidence="1" id="KW-1133">Transmembrane helix</keyword>
<keyword evidence="1" id="KW-0472">Membrane</keyword>
<dbReference type="RefSeq" id="WP_004877141.1">
    <property type="nucleotide sequence ID" value="NZ_BCLZ01000008.1"/>
</dbReference>
<evidence type="ECO:0000313" key="3">
    <source>
        <dbReference type="Proteomes" id="UP000075680"/>
    </source>
</evidence>
<dbReference type="EMBL" id="JRUE01000218">
    <property type="protein sequence ID" value="KXZ65366.1"/>
    <property type="molecule type" value="Genomic_DNA"/>
</dbReference>
<name>A0A150HL18_9GAMM</name>